<sequence length="920" mass="104831">MGYRRYLRDGGTVPRSTLSMRRKRAQQKAARNILLQRNVSALSEPAVTGTEGTSFQQPSNDHNMEISVNEDCARSVNVEPLCNLNETEKQVSKSLQGDVSSSESEVQSVSAKNDFEESEALLCENVQCGAQPDSHENPSNIKKNLTSRLCECLDTTAGDIVYMCLAMGLRHNLTWVAIEDMLKMFSTIYDNPEIPQSKKSLFKILNSSDQDLTYHVFCSVCEIALGVRQGGKCSVKCYLCSECSDDWKEDQLKCKNCDIILGKVDNGKVFMNCQECKRSTNAQSPSNFFVSLSLEKQFQAALKDNAIADLVLSHRFSRKKSNPDALEDIYDGEEYQKHFKNGGILSFPQNFSYSFNTDGISTGKSTCKTMWPIYVNINELHYKLRAQNKFLSGLYVGKKDPNQLVFLQPFVNEANKLSTEGFKWQHHGNEVISKAIPLCAVLDSVARAPVLSMQTFHAFYGCTYCYQEQERTAPRKRRFEILAEPAALRTPESTYQDALIAYEKRDLPKPEDRVHRGVKGPSVNMGLLYFNLIWGFAIDYMHAVLLGIVKTHMKLIFEASRRKYWLDVTERTAIDDIYKSIDERLLSIKPPTGITRVPRSISMWKCWKASEWRSWLLFYCIPCLCGLIKDKYIVHISLLSRAVSLLLQSSVTLGEVDEAHNLLMEYCRLFHKYFDVQDTIYNLHLLTHLKQSVLCHGPLWTANAFCYEGQNRHILQLFTSPKNVLYQIVRRFNLYSSMPTLCDQFVSSYNALEFSENLLERRLSRVVQLTNGILIGKAHQVNATNEMDQLLFSKCNIHFKDCKAYKRMLFKGMRITSSEYSKGKENNDSYVMCASGSILCVKYILLLPNASTMLFGNKIIKSKRLIVDHWKVQVEHVRAVKREGDFMLVSPDEVTCQCIFLHISGDSQYVTYLPSGCNGD</sequence>
<accession>A0AAE1I4Q8</accession>
<keyword evidence="2" id="KW-1185">Reference proteome</keyword>
<evidence type="ECO:0000313" key="1">
    <source>
        <dbReference type="EMBL" id="KAK3933233.1"/>
    </source>
</evidence>
<reference evidence="1" key="2">
    <citation type="journal article" date="2023" name="BMC Genomics">
        <title>Pest status, molecular evolution, and epigenetic factors derived from the genome assembly of Frankliniella fusca, a thysanopteran phytovirus vector.</title>
        <authorList>
            <person name="Catto M.A."/>
            <person name="Labadie P.E."/>
            <person name="Jacobson A.L."/>
            <person name="Kennedy G.G."/>
            <person name="Srinivasan R."/>
            <person name="Hunt B.G."/>
        </authorList>
    </citation>
    <scope>NUCLEOTIDE SEQUENCE</scope>
    <source>
        <strain evidence="1">PL_HMW_Pooled</strain>
    </source>
</reference>
<organism evidence="1 2">
    <name type="scientific">Frankliniella fusca</name>
    <dbReference type="NCBI Taxonomy" id="407009"/>
    <lineage>
        <taxon>Eukaryota</taxon>
        <taxon>Metazoa</taxon>
        <taxon>Ecdysozoa</taxon>
        <taxon>Arthropoda</taxon>
        <taxon>Hexapoda</taxon>
        <taxon>Insecta</taxon>
        <taxon>Pterygota</taxon>
        <taxon>Neoptera</taxon>
        <taxon>Paraneoptera</taxon>
        <taxon>Thysanoptera</taxon>
        <taxon>Terebrantia</taxon>
        <taxon>Thripoidea</taxon>
        <taxon>Thripidae</taxon>
        <taxon>Frankliniella</taxon>
    </lineage>
</organism>
<dbReference type="EMBL" id="JAHWGI010001443">
    <property type="protein sequence ID" value="KAK3933233.1"/>
    <property type="molecule type" value="Genomic_DNA"/>
</dbReference>
<protein>
    <submittedName>
        <fullName evidence="1">Integration host factor subunit beta</fullName>
    </submittedName>
</protein>
<dbReference type="PANTHER" id="PTHR46579:SF1">
    <property type="entry name" value="F5_8 TYPE C DOMAIN-CONTAINING PROTEIN"/>
    <property type="match status" value="1"/>
</dbReference>
<gene>
    <name evidence="1" type="ORF">KUF71_017494</name>
</gene>
<dbReference type="AlphaFoldDB" id="A0AAE1I4Q8"/>
<reference evidence="1" key="1">
    <citation type="submission" date="2021-07" db="EMBL/GenBank/DDBJ databases">
        <authorList>
            <person name="Catto M.A."/>
            <person name="Jacobson A."/>
            <person name="Kennedy G."/>
            <person name="Labadie P."/>
            <person name="Hunt B.G."/>
            <person name="Srinivasan R."/>
        </authorList>
    </citation>
    <scope>NUCLEOTIDE SEQUENCE</scope>
    <source>
        <strain evidence="1">PL_HMW_Pooled</strain>
        <tissue evidence="1">Head</tissue>
    </source>
</reference>
<name>A0AAE1I4Q8_9NEOP</name>
<dbReference type="PANTHER" id="PTHR46579">
    <property type="entry name" value="F5/8 TYPE C DOMAIN-CONTAINING PROTEIN-RELATED"/>
    <property type="match status" value="1"/>
</dbReference>
<dbReference type="Proteomes" id="UP001219518">
    <property type="component" value="Unassembled WGS sequence"/>
</dbReference>
<proteinExistence type="predicted"/>
<evidence type="ECO:0000313" key="2">
    <source>
        <dbReference type="Proteomes" id="UP001219518"/>
    </source>
</evidence>
<comment type="caution">
    <text evidence="1">The sequence shown here is derived from an EMBL/GenBank/DDBJ whole genome shotgun (WGS) entry which is preliminary data.</text>
</comment>